<keyword evidence="3" id="KW-1185">Reference proteome</keyword>
<keyword evidence="1" id="KW-0812">Transmembrane</keyword>
<reference evidence="3" key="1">
    <citation type="submission" date="2020-01" db="EMBL/GenBank/DDBJ databases">
        <title>Sphingomonas sp. strain CSW-10.</title>
        <authorList>
            <person name="Chen W.-M."/>
        </authorList>
    </citation>
    <scope>NUCLEOTIDE SEQUENCE [LARGE SCALE GENOMIC DNA]</scope>
    <source>
        <strain evidence="3">FSY-8</strain>
    </source>
</reference>
<keyword evidence="1" id="KW-1133">Transmembrane helix</keyword>
<sequence>MRLPSILKRLLRCQRGASAMEYAFLCCLIVVVMVAGLKGFAGSATTTWNNVSTQVQNAVSQSAP</sequence>
<dbReference type="Proteomes" id="UP000753724">
    <property type="component" value="Unassembled WGS sequence"/>
</dbReference>
<evidence type="ECO:0000313" key="2">
    <source>
        <dbReference type="EMBL" id="NBC35805.1"/>
    </source>
</evidence>
<feature type="transmembrane region" description="Helical" evidence="1">
    <location>
        <begin position="21"/>
        <end position="41"/>
    </location>
</feature>
<proteinExistence type="predicted"/>
<accession>A0ABW9XBE1</accession>
<gene>
    <name evidence="2" type="ORF">GTZ99_04450</name>
</gene>
<comment type="caution">
    <text evidence="2">The sequence shown here is derived from an EMBL/GenBank/DDBJ whole genome shotgun (WGS) entry which is preliminary data.</text>
</comment>
<evidence type="ECO:0000313" key="3">
    <source>
        <dbReference type="Proteomes" id="UP000753724"/>
    </source>
</evidence>
<organism evidence="2 3">
    <name type="scientific">Novosphingobium ovatum</name>
    <dbReference type="NCBI Taxonomy" id="1908523"/>
    <lineage>
        <taxon>Bacteria</taxon>
        <taxon>Pseudomonadati</taxon>
        <taxon>Pseudomonadota</taxon>
        <taxon>Alphaproteobacteria</taxon>
        <taxon>Sphingomonadales</taxon>
        <taxon>Sphingomonadaceae</taxon>
        <taxon>Novosphingobium</taxon>
    </lineage>
</organism>
<name>A0ABW9XBE1_9SPHN</name>
<dbReference type="EMBL" id="JAAAPO010000002">
    <property type="protein sequence ID" value="NBC35805.1"/>
    <property type="molecule type" value="Genomic_DNA"/>
</dbReference>
<dbReference type="RefSeq" id="WP_161717109.1">
    <property type="nucleotide sequence ID" value="NZ_JAAAPO010000002.1"/>
</dbReference>
<protein>
    <submittedName>
        <fullName evidence="2">Flp family type IVb pilin</fullName>
    </submittedName>
</protein>
<keyword evidence="1" id="KW-0472">Membrane</keyword>
<evidence type="ECO:0000256" key="1">
    <source>
        <dbReference type="SAM" id="Phobius"/>
    </source>
</evidence>